<evidence type="ECO:0000313" key="3">
    <source>
        <dbReference type="Proteomes" id="UP000587991"/>
    </source>
</evidence>
<evidence type="ECO:0000256" key="1">
    <source>
        <dbReference type="SAM" id="SignalP"/>
    </source>
</evidence>
<comment type="caution">
    <text evidence="2">The sequence shown here is derived from an EMBL/GenBank/DDBJ whole genome shotgun (WGS) entry which is preliminary data.</text>
</comment>
<dbReference type="AlphaFoldDB" id="A0A847SAQ2"/>
<name>A0A847SAQ2_9NEIS</name>
<feature type="chain" id="PRO_5032421706" evidence="1">
    <location>
        <begin position="23"/>
        <end position="263"/>
    </location>
</feature>
<dbReference type="Proteomes" id="UP000587991">
    <property type="component" value="Unassembled WGS sequence"/>
</dbReference>
<reference evidence="2 3" key="1">
    <citation type="submission" date="2020-04" db="EMBL/GenBank/DDBJ databases">
        <title>Draft genome of Leeia sp. IMCC25680.</title>
        <authorList>
            <person name="Song J."/>
            <person name="Cho J.-C."/>
        </authorList>
    </citation>
    <scope>NUCLEOTIDE SEQUENCE [LARGE SCALE GENOMIC DNA]</scope>
    <source>
        <strain evidence="2 3">IMCC25680</strain>
    </source>
</reference>
<dbReference type="EMBL" id="JABAIM010000002">
    <property type="protein sequence ID" value="NLR75997.1"/>
    <property type="molecule type" value="Genomic_DNA"/>
</dbReference>
<dbReference type="RefSeq" id="WP_168877618.1">
    <property type="nucleotide sequence ID" value="NZ_JABAIM010000002.1"/>
</dbReference>
<sequence length="263" mass="29150">MKRIHLAALGLSCVLLAQGAWALSFKTPRELVKEFDARYVSGATVTDSLQFGEKKLPLPAGKWTVSYAHAEVTHTQIEGGGVDYDTGAYGALSLVKLDDAGHQLQARLIVTGQLSAAKSRGWYNLSGFCEPLNNDYVYQQDVRSRNEHRQDCAATYLSVVRPRAEDGKDKLEVAEAAFLAQKGVALPAVIIERASFMSRYMDAINLHYGVNMDLDTGKPEKLQFWSEADWKKKALDAAQQDLVKRVALQGDALRDKIREALDY</sequence>
<organism evidence="2 3">
    <name type="scientific">Leeia aquatica</name>
    <dbReference type="NCBI Taxonomy" id="2725557"/>
    <lineage>
        <taxon>Bacteria</taxon>
        <taxon>Pseudomonadati</taxon>
        <taxon>Pseudomonadota</taxon>
        <taxon>Betaproteobacteria</taxon>
        <taxon>Neisseriales</taxon>
        <taxon>Leeiaceae</taxon>
        <taxon>Leeia</taxon>
    </lineage>
</organism>
<feature type="signal peptide" evidence="1">
    <location>
        <begin position="1"/>
        <end position="22"/>
    </location>
</feature>
<evidence type="ECO:0000313" key="2">
    <source>
        <dbReference type="EMBL" id="NLR75997.1"/>
    </source>
</evidence>
<keyword evidence="1" id="KW-0732">Signal</keyword>
<keyword evidence="3" id="KW-1185">Reference proteome</keyword>
<protein>
    <submittedName>
        <fullName evidence="2">Uncharacterized protein</fullName>
    </submittedName>
</protein>
<accession>A0A847SAQ2</accession>
<proteinExistence type="predicted"/>
<gene>
    <name evidence="2" type="ORF">HF682_12585</name>
</gene>